<feature type="transmembrane region" description="Helical" evidence="8">
    <location>
        <begin position="124"/>
        <end position="143"/>
    </location>
</feature>
<feature type="transmembrane region" description="Helical" evidence="8">
    <location>
        <begin position="155"/>
        <end position="177"/>
    </location>
</feature>
<evidence type="ECO:0000256" key="5">
    <source>
        <dbReference type="ARBA" id="ARBA00022692"/>
    </source>
</evidence>
<dbReference type="Pfam" id="PF01925">
    <property type="entry name" value="TauE"/>
    <property type="match status" value="1"/>
</dbReference>
<evidence type="ECO:0000256" key="7">
    <source>
        <dbReference type="ARBA" id="ARBA00023136"/>
    </source>
</evidence>
<protein>
    <recommendedName>
        <fullName evidence="8">Probable membrane transporter protein</fullName>
    </recommendedName>
</protein>
<name>A0A495PUE0_9FLAO</name>
<dbReference type="PANTHER" id="PTHR30269">
    <property type="entry name" value="TRANSMEMBRANE PROTEIN YFCA"/>
    <property type="match status" value="1"/>
</dbReference>
<comment type="subcellular location">
    <subcellularLocation>
        <location evidence="1 8">Cell membrane</location>
        <topology evidence="1 8">Multi-pass membrane protein</topology>
    </subcellularLocation>
</comment>
<reference evidence="9 10" key="1">
    <citation type="submission" date="2018-10" db="EMBL/GenBank/DDBJ databases">
        <title>Genomic Encyclopedia of Archaeal and Bacterial Type Strains, Phase II (KMG-II): from individual species to whole genera.</title>
        <authorList>
            <person name="Goeker M."/>
        </authorList>
    </citation>
    <scope>NUCLEOTIDE SEQUENCE [LARGE SCALE GENOMIC DNA]</scope>
    <source>
        <strain evidence="9 10">DSM 19839</strain>
    </source>
</reference>
<dbReference type="GO" id="GO:0005886">
    <property type="term" value="C:plasma membrane"/>
    <property type="evidence" value="ECO:0007669"/>
    <property type="project" value="UniProtKB-SubCell"/>
</dbReference>
<feature type="transmembrane region" description="Helical" evidence="8">
    <location>
        <begin position="189"/>
        <end position="206"/>
    </location>
</feature>
<sequence length="267" mass="29695">MDIVDFSRFFNFISVYLPCNFVENFMNIMEIDIYLIVALAIFFGFFVQTVVGFAGSLIALPILLISIALPDAIAYISIFYIFSSIFLIKKEWKNIDFTIIAKLAIPTIIGVIIGILVLTLTNPILLKKGLGIFIILYVVYAIFIKTNFKIGRKSVSILGVLGGFFSGVFSTGGPLYVISVKNMAVDISTFRATMIGIMGLITLVRIPMLSLSGILTLAHWKVALIIFPVFLLAQYTGKLVYSKIDEYYFKKALLTLLFFSGIVLIAK</sequence>
<feature type="transmembrane region" description="Helical" evidence="8">
    <location>
        <begin position="72"/>
        <end position="88"/>
    </location>
</feature>
<evidence type="ECO:0000256" key="3">
    <source>
        <dbReference type="ARBA" id="ARBA00022448"/>
    </source>
</evidence>
<gene>
    <name evidence="9" type="ORF">BC962_1420</name>
</gene>
<dbReference type="EMBL" id="RBLG01000002">
    <property type="protein sequence ID" value="RKS53172.1"/>
    <property type="molecule type" value="Genomic_DNA"/>
</dbReference>
<comment type="similarity">
    <text evidence="2 8">Belongs to the 4-toluene sulfonate uptake permease (TSUP) (TC 2.A.102) family.</text>
</comment>
<evidence type="ECO:0000256" key="4">
    <source>
        <dbReference type="ARBA" id="ARBA00022475"/>
    </source>
</evidence>
<dbReference type="Proteomes" id="UP000276282">
    <property type="component" value="Unassembled WGS sequence"/>
</dbReference>
<evidence type="ECO:0000313" key="9">
    <source>
        <dbReference type="EMBL" id="RKS53172.1"/>
    </source>
</evidence>
<dbReference type="PANTHER" id="PTHR30269:SF37">
    <property type="entry name" value="MEMBRANE TRANSPORTER PROTEIN"/>
    <property type="match status" value="1"/>
</dbReference>
<evidence type="ECO:0000256" key="8">
    <source>
        <dbReference type="RuleBase" id="RU363041"/>
    </source>
</evidence>
<proteinExistence type="inferred from homology"/>
<evidence type="ECO:0000256" key="2">
    <source>
        <dbReference type="ARBA" id="ARBA00009142"/>
    </source>
</evidence>
<dbReference type="InterPro" id="IPR052017">
    <property type="entry name" value="TSUP"/>
</dbReference>
<keyword evidence="7 8" id="KW-0472">Membrane</keyword>
<dbReference type="AlphaFoldDB" id="A0A495PUE0"/>
<feature type="transmembrane region" description="Helical" evidence="8">
    <location>
        <begin position="33"/>
        <end position="66"/>
    </location>
</feature>
<comment type="caution">
    <text evidence="9">The sequence shown here is derived from an EMBL/GenBank/DDBJ whole genome shotgun (WGS) entry which is preliminary data.</text>
</comment>
<feature type="transmembrane region" description="Helical" evidence="8">
    <location>
        <begin position="247"/>
        <end position="266"/>
    </location>
</feature>
<feature type="transmembrane region" description="Helical" evidence="8">
    <location>
        <begin position="218"/>
        <end position="235"/>
    </location>
</feature>
<evidence type="ECO:0000256" key="6">
    <source>
        <dbReference type="ARBA" id="ARBA00022989"/>
    </source>
</evidence>
<keyword evidence="3" id="KW-0813">Transport</keyword>
<accession>A0A495PUE0</accession>
<dbReference type="InterPro" id="IPR002781">
    <property type="entry name" value="TM_pro_TauE-like"/>
</dbReference>
<keyword evidence="5 8" id="KW-0812">Transmembrane</keyword>
<keyword evidence="6 8" id="KW-1133">Transmembrane helix</keyword>
<keyword evidence="10" id="KW-1185">Reference proteome</keyword>
<organism evidence="9 10">
    <name type="scientific">Gillisia mitskevichiae</name>
    <dbReference type="NCBI Taxonomy" id="270921"/>
    <lineage>
        <taxon>Bacteria</taxon>
        <taxon>Pseudomonadati</taxon>
        <taxon>Bacteroidota</taxon>
        <taxon>Flavobacteriia</taxon>
        <taxon>Flavobacteriales</taxon>
        <taxon>Flavobacteriaceae</taxon>
        <taxon>Gillisia</taxon>
    </lineage>
</organism>
<evidence type="ECO:0000256" key="1">
    <source>
        <dbReference type="ARBA" id="ARBA00004651"/>
    </source>
</evidence>
<keyword evidence="4 8" id="KW-1003">Cell membrane</keyword>
<evidence type="ECO:0000313" key="10">
    <source>
        <dbReference type="Proteomes" id="UP000276282"/>
    </source>
</evidence>
<feature type="transmembrane region" description="Helical" evidence="8">
    <location>
        <begin position="100"/>
        <end position="118"/>
    </location>
</feature>